<dbReference type="InterPro" id="IPR051264">
    <property type="entry name" value="FAD-oxidored/transferase_4"/>
</dbReference>
<dbReference type="Gene3D" id="3.30.70.2190">
    <property type="match status" value="1"/>
</dbReference>
<reference evidence="6" key="1">
    <citation type="journal article" date="2014" name="Front. Microbiol.">
        <title>High frequency of phylogenetically diverse reductive dehalogenase-homologous genes in deep subseafloor sedimentary metagenomes.</title>
        <authorList>
            <person name="Kawai M."/>
            <person name="Futagami T."/>
            <person name="Toyoda A."/>
            <person name="Takaki Y."/>
            <person name="Nishi S."/>
            <person name="Hori S."/>
            <person name="Arai W."/>
            <person name="Tsubouchi T."/>
            <person name="Morono Y."/>
            <person name="Uchiyama I."/>
            <person name="Ito T."/>
            <person name="Fujiyama A."/>
            <person name="Inagaki F."/>
            <person name="Takami H."/>
        </authorList>
    </citation>
    <scope>NUCLEOTIDE SEQUENCE</scope>
    <source>
        <strain evidence="6">Expedition CK06-06</strain>
    </source>
</reference>
<keyword evidence="4" id="KW-0560">Oxidoreductase</keyword>
<dbReference type="InterPro" id="IPR016164">
    <property type="entry name" value="FAD-linked_Oxase-like_C"/>
</dbReference>
<dbReference type="InterPro" id="IPR016169">
    <property type="entry name" value="FAD-bd_PCMH_sub2"/>
</dbReference>
<name>X1RTR7_9ZZZZ</name>
<feature type="non-terminal residue" evidence="6">
    <location>
        <position position="242"/>
    </location>
</feature>
<comment type="cofactor">
    <cofactor evidence="1">
        <name>FAD</name>
        <dbReference type="ChEBI" id="CHEBI:57692"/>
    </cofactor>
</comment>
<proteinExistence type="predicted"/>
<evidence type="ECO:0000256" key="4">
    <source>
        <dbReference type="ARBA" id="ARBA00023002"/>
    </source>
</evidence>
<evidence type="ECO:0000313" key="6">
    <source>
        <dbReference type="EMBL" id="GAI58899.1"/>
    </source>
</evidence>
<dbReference type="AlphaFoldDB" id="X1RTR7"/>
<evidence type="ECO:0000259" key="5">
    <source>
        <dbReference type="PROSITE" id="PS51387"/>
    </source>
</evidence>
<comment type="caution">
    <text evidence="6">The sequence shown here is derived from an EMBL/GenBank/DDBJ whole genome shotgun (WGS) entry which is preliminary data.</text>
</comment>
<dbReference type="InterPro" id="IPR016166">
    <property type="entry name" value="FAD-bd_PCMH"/>
</dbReference>
<dbReference type="InterPro" id="IPR004113">
    <property type="entry name" value="FAD-bd_oxidored_4_C"/>
</dbReference>
<dbReference type="Gene3D" id="3.30.70.2740">
    <property type="match status" value="1"/>
</dbReference>
<gene>
    <name evidence="6" type="ORF">S06H3_54046</name>
</gene>
<evidence type="ECO:0000256" key="3">
    <source>
        <dbReference type="ARBA" id="ARBA00022827"/>
    </source>
</evidence>
<keyword evidence="3" id="KW-0274">FAD</keyword>
<dbReference type="SUPFAM" id="SSF55103">
    <property type="entry name" value="FAD-linked oxidases, C-terminal domain"/>
    <property type="match status" value="1"/>
</dbReference>
<dbReference type="PROSITE" id="PS51387">
    <property type="entry name" value="FAD_PCMH"/>
    <property type="match status" value="1"/>
</dbReference>
<dbReference type="Gene3D" id="3.30.465.10">
    <property type="match status" value="1"/>
</dbReference>
<dbReference type="PANTHER" id="PTHR43716:SF1">
    <property type="entry name" value="D-2-HYDROXYGLUTARATE DEHYDROGENASE, MITOCHONDRIAL"/>
    <property type="match status" value="1"/>
</dbReference>
<organism evidence="6">
    <name type="scientific">marine sediment metagenome</name>
    <dbReference type="NCBI Taxonomy" id="412755"/>
    <lineage>
        <taxon>unclassified sequences</taxon>
        <taxon>metagenomes</taxon>
        <taxon>ecological metagenomes</taxon>
    </lineage>
</organism>
<feature type="domain" description="FAD-binding PCMH-type" evidence="5">
    <location>
        <begin position="1"/>
        <end position="70"/>
    </location>
</feature>
<feature type="non-terminal residue" evidence="6">
    <location>
        <position position="1"/>
    </location>
</feature>
<dbReference type="GO" id="GO:0022904">
    <property type="term" value="P:respiratory electron transport chain"/>
    <property type="evidence" value="ECO:0007669"/>
    <property type="project" value="TreeGrafter"/>
</dbReference>
<protein>
    <recommendedName>
        <fullName evidence="5">FAD-binding PCMH-type domain-containing protein</fullName>
    </recommendedName>
</protein>
<evidence type="ECO:0000256" key="1">
    <source>
        <dbReference type="ARBA" id="ARBA00001974"/>
    </source>
</evidence>
<accession>X1RTR7</accession>
<dbReference type="EMBL" id="BARV01034525">
    <property type="protein sequence ID" value="GAI58899.1"/>
    <property type="molecule type" value="Genomic_DNA"/>
</dbReference>
<evidence type="ECO:0000256" key="2">
    <source>
        <dbReference type="ARBA" id="ARBA00022630"/>
    </source>
</evidence>
<dbReference type="Pfam" id="PF02913">
    <property type="entry name" value="FAD-oxidase_C"/>
    <property type="match status" value="1"/>
</dbReference>
<dbReference type="GO" id="GO:0016491">
    <property type="term" value="F:oxidoreductase activity"/>
    <property type="evidence" value="ECO:0007669"/>
    <property type="project" value="UniProtKB-KW"/>
</dbReference>
<dbReference type="GO" id="GO:0071949">
    <property type="term" value="F:FAD binding"/>
    <property type="evidence" value="ECO:0007669"/>
    <property type="project" value="InterPro"/>
</dbReference>
<sequence>TNAGGCRVIKYGTTRQSVLGLEAVLANGTVLGPPNRLLKNNAGYSLSSLFMGSEGTLGVISRLALRLTPVPPVRRTLLVALSENAGVNEVLRTAKIALRDALSAFEVMWEDFMESALAIQARGRELPASFKSRRAALVEVEGTDEQSVEAMLELFVTELIERGSVVDAVLSMSAQDAQDLWAIRDSVAEIQAGMRPYVGFDLGVAPSKHDAVVSATKMALTRALPHCRSVFFGHVGDGNLHV</sequence>
<keyword evidence="2" id="KW-0285">Flavoprotein</keyword>
<dbReference type="PANTHER" id="PTHR43716">
    <property type="entry name" value="D-2-HYDROXYGLUTARATE DEHYDROGENASE, MITOCHONDRIAL"/>
    <property type="match status" value="1"/>
</dbReference>